<accession>A0A2V4EAQ9</accession>
<dbReference type="InterPro" id="IPR004384">
    <property type="entry name" value="RNA_MeTrfase_TrmJ/LasT"/>
</dbReference>
<dbReference type="SUPFAM" id="SSF75217">
    <property type="entry name" value="alpha/beta knot"/>
    <property type="match status" value="1"/>
</dbReference>
<comment type="catalytic activity">
    <reaction evidence="5">
        <text>cytidine(32) in tRNA + S-adenosyl-L-methionine = 2'-O-methylcytidine(32) in tRNA + S-adenosyl-L-homocysteine + H(+)</text>
        <dbReference type="Rhea" id="RHEA:42932"/>
        <dbReference type="Rhea" id="RHEA-COMP:10288"/>
        <dbReference type="Rhea" id="RHEA-COMP:10289"/>
        <dbReference type="ChEBI" id="CHEBI:15378"/>
        <dbReference type="ChEBI" id="CHEBI:57856"/>
        <dbReference type="ChEBI" id="CHEBI:59789"/>
        <dbReference type="ChEBI" id="CHEBI:74495"/>
        <dbReference type="ChEBI" id="CHEBI:82748"/>
        <dbReference type="EC" id="2.1.1.200"/>
    </reaction>
</comment>
<dbReference type="NCBIfam" id="NF011694">
    <property type="entry name" value="PRK15114.1"/>
    <property type="match status" value="1"/>
</dbReference>
<dbReference type="Gene3D" id="3.40.1280.10">
    <property type="match status" value="1"/>
</dbReference>
<keyword evidence="8" id="KW-1185">Reference proteome</keyword>
<keyword evidence="5" id="KW-0963">Cytoplasm</keyword>
<evidence type="ECO:0000256" key="2">
    <source>
        <dbReference type="ARBA" id="ARBA00022603"/>
    </source>
</evidence>
<gene>
    <name evidence="5" type="primary">trmJ</name>
    <name evidence="7" type="ORF">DKK70_03855</name>
</gene>
<dbReference type="GO" id="GO:0160206">
    <property type="term" value="F:tRNA (cytidine(32)/uridine(32)-2'-O)-methyltransferase activity"/>
    <property type="evidence" value="ECO:0007669"/>
    <property type="project" value="UniProtKB-EC"/>
</dbReference>
<comment type="function">
    <text evidence="5">Catalyzes the formation of 2'O-methylated cytidine (Cm32) or 2'O-methylated uridine (Um32) at position 32 in tRNA.</text>
</comment>
<dbReference type="InterPro" id="IPR029026">
    <property type="entry name" value="tRNA_m1G_MTases_N"/>
</dbReference>
<dbReference type="GO" id="GO:0005829">
    <property type="term" value="C:cytosol"/>
    <property type="evidence" value="ECO:0007669"/>
    <property type="project" value="TreeGrafter"/>
</dbReference>
<dbReference type="PIRSF" id="PIRSF004808">
    <property type="entry name" value="LasT"/>
    <property type="match status" value="1"/>
</dbReference>
<keyword evidence="3 7" id="KW-0808">Transferase</keyword>
<evidence type="ECO:0000259" key="6">
    <source>
        <dbReference type="Pfam" id="PF00588"/>
    </source>
</evidence>
<keyword evidence="4 5" id="KW-0949">S-adenosyl-L-methionine</keyword>
<dbReference type="PANTHER" id="PTHR42786:SF2">
    <property type="entry name" value="TRNA (CYTIDINE_URIDINE-2'-O-)-METHYLTRANSFERASE TRMJ"/>
    <property type="match status" value="1"/>
</dbReference>
<dbReference type="NCBIfam" id="TIGR00050">
    <property type="entry name" value="rRNA_methyl_1"/>
    <property type="match status" value="1"/>
</dbReference>
<dbReference type="EC" id="2.1.1.200" evidence="5"/>
<dbReference type="InterPro" id="IPR001537">
    <property type="entry name" value="SpoU_MeTrfase"/>
</dbReference>
<sequence>MSYLDNIKIVLVETSHTGNMGSAARAMKTMGLTNLCLVNPIIKPDSQSISLAAGASDIIKQAQIFSSLEAAVADCSLVIGTSARARSLQWPNLTPKECGDKIIAEACRHAQVALVFGRERVGLTNDELQKCHFHVSIPANPDYSSLNLAMSVQVLSYEIRMSLLSAQEASIKLDEKDINEVHYPKDEDIERFYQHLEQTLLHTGFINPHHPGQIMGRLRRLFTRARIEQQELNILRGILTSIDKKQ</sequence>
<protein>
    <recommendedName>
        <fullName evidence="5">tRNA (cytidine/uridine-2'-O-)-methyltransferase TrmJ</fullName>
        <ecNumber evidence="5">2.1.1.200</ecNumber>
    </recommendedName>
    <alternativeName>
        <fullName evidence="5">tRNA (cytidine(32)/uridine(32)-2'-O)-methyltransferase</fullName>
    </alternativeName>
    <alternativeName>
        <fullName evidence="5">tRNA Cm32/Um32 methyltransferase</fullName>
    </alternativeName>
</protein>
<reference evidence="7 8" key="1">
    <citation type="submission" date="2018-05" db="EMBL/GenBank/DDBJ databases">
        <title>Reference genomes for bee gut microbiota database.</title>
        <authorList>
            <person name="Ellegaard K.M."/>
        </authorList>
    </citation>
    <scope>NUCLEOTIDE SEQUENCE [LARGE SCALE GENOMIC DNA]</scope>
    <source>
        <strain evidence="7 8">ESL0182</strain>
    </source>
</reference>
<evidence type="ECO:0000313" key="8">
    <source>
        <dbReference type="Proteomes" id="UP000247932"/>
    </source>
</evidence>
<evidence type="ECO:0000256" key="3">
    <source>
        <dbReference type="ARBA" id="ARBA00022679"/>
    </source>
</evidence>
<dbReference type="STRING" id="1196095.GAPWK_2066"/>
<proteinExistence type="inferred from homology"/>
<dbReference type="EMBL" id="QGLR01000007">
    <property type="protein sequence ID" value="PXZ08151.1"/>
    <property type="molecule type" value="Genomic_DNA"/>
</dbReference>
<dbReference type="Gene3D" id="1.10.8.590">
    <property type="match status" value="1"/>
</dbReference>
<comment type="subunit">
    <text evidence="5">Homodimer.</text>
</comment>
<name>A0A2V4EAQ9_9GAMM</name>
<evidence type="ECO:0000256" key="4">
    <source>
        <dbReference type="ARBA" id="ARBA00022691"/>
    </source>
</evidence>
<dbReference type="GO" id="GO:0106339">
    <property type="term" value="F:tRNA (cytidine(32)-2'-O)-methyltransferase activity"/>
    <property type="evidence" value="ECO:0007669"/>
    <property type="project" value="RHEA"/>
</dbReference>
<evidence type="ECO:0000313" key="7">
    <source>
        <dbReference type="EMBL" id="PXZ08151.1"/>
    </source>
</evidence>
<dbReference type="CDD" id="cd18093">
    <property type="entry name" value="SpoU-like_TrmJ"/>
    <property type="match status" value="1"/>
</dbReference>
<dbReference type="FunFam" id="3.40.1280.10:FF:000006">
    <property type="entry name" value="Uncharacterized tRNA/rRNA methyltransferase HI_0380"/>
    <property type="match status" value="1"/>
</dbReference>
<organism evidence="7 8">
    <name type="scientific">Gilliamella apicola</name>
    <dbReference type="NCBI Taxonomy" id="1196095"/>
    <lineage>
        <taxon>Bacteria</taxon>
        <taxon>Pseudomonadati</taxon>
        <taxon>Pseudomonadota</taxon>
        <taxon>Gammaproteobacteria</taxon>
        <taxon>Orbales</taxon>
        <taxon>Orbaceae</taxon>
        <taxon>Gilliamella</taxon>
    </lineage>
</organism>
<keyword evidence="2 5" id="KW-0489">Methyltransferase</keyword>
<comment type="similarity">
    <text evidence="1">Belongs to the class IV-like SAM-binding methyltransferase superfamily. RNA methyltransferase TrmH family.</text>
</comment>
<keyword evidence="5" id="KW-0819">tRNA processing</keyword>
<comment type="subcellular location">
    <subcellularLocation>
        <location evidence="5">Cytoplasm</location>
    </subcellularLocation>
</comment>
<evidence type="ECO:0000256" key="1">
    <source>
        <dbReference type="ARBA" id="ARBA00007228"/>
    </source>
</evidence>
<dbReference type="Proteomes" id="UP000247932">
    <property type="component" value="Unassembled WGS sequence"/>
</dbReference>
<dbReference type="RefSeq" id="WP_110432805.1">
    <property type="nucleotide sequence ID" value="NZ_QGLR01000007.1"/>
</dbReference>
<dbReference type="GO" id="GO:0003723">
    <property type="term" value="F:RNA binding"/>
    <property type="evidence" value="ECO:0007669"/>
    <property type="project" value="InterPro"/>
</dbReference>
<dbReference type="InterPro" id="IPR029028">
    <property type="entry name" value="Alpha/beta_knot_MTases"/>
</dbReference>
<feature type="domain" description="tRNA/rRNA methyltransferase SpoU type" evidence="6">
    <location>
        <begin position="7"/>
        <end position="157"/>
    </location>
</feature>
<dbReference type="OrthoDB" id="9806346at2"/>
<comment type="caution">
    <text evidence="7">The sequence shown here is derived from an EMBL/GenBank/DDBJ whole genome shotgun (WGS) entry which is preliminary data.</text>
</comment>
<dbReference type="Pfam" id="PF00588">
    <property type="entry name" value="SpoU_methylase"/>
    <property type="match status" value="1"/>
</dbReference>
<dbReference type="AlphaFoldDB" id="A0A2V4EAQ9"/>
<dbReference type="PANTHER" id="PTHR42786">
    <property type="entry name" value="TRNA/RRNA METHYLTRANSFERASE"/>
    <property type="match status" value="1"/>
</dbReference>
<comment type="catalytic activity">
    <reaction evidence="5">
        <text>uridine(32) in tRNA + S-adenosyl-L-methionine = 2'-O-methyluridine(32) in tRNA + S-adenosyl-L-homocysteine + H(+)</text>
        <dbReference type="Rhea" id="RHEA:42936"/>
        <dbReference type="Rhea" id="RHEA-COMP:10107"/>
        <dbReference type="Rhea" id="RHEA-COMP:10290"/>
        <dbReference type="ChEBI" id="CHEBI:15378"/>
        <dbReference type="ChEBI" id="CHEBI:57856"/>
        <dbReference type="ChEBI" id="CHEBI:59789"/>
        <dbReference type="ChEBI" id="CHEBI:65315"/>
        <dbReference type="ChEBI" id="CHEBI:74478"/>
        <dbReference type="EC" id="2.1.1.200"/>
    </reaction>
</comment>
<evidence type="ECO:0000256" key="5">
    <source>
        <dbReference type="RuleBase" id="RU362024"/>
    </source>
</evidence>
<dbReference type="GO" id="GO:0002128">
    <property type="term" value="P:tRNA nucleoside ribose methylation"/>
    <property type="evidence" value="ECO:0007669"/>
    <property type="project" value="TreeGrafter"/>
</dbReference>